<protein>
    <recommendedName>
        <fullName evidence="2">Glycosyltransferase</fullName>
    </recommendedName>
</protein>
<name>A0A6C0DV29_9ZZZZ</name>
<evidence type="ECO:0000313" key="1">
    <source>
        <dbReference type="EMBL" id="QHT20230.1"/>
    </source>
</evidence>
<proteinExistence type="predicted"/>
<dbReference type="EMBL" id="MN739677">
    <property type="protein sequence ID" value="QHT20230.1"/>
    <property type="molecule type" value="Genomic_DNA"/>
</dbReference>
<dbReference type="AlphaFoldDB" id="A0A6C0DV29"/>
<reference evidence="1" key="1">
    <citation type="journal article" date="2020" name="Nature">
        <title>Giant virus diversity and host interactions through global metagenomics.</title>
        <authorList>
            <person name="Schulz F."/>
            <person name="Roux S."/>
            <person name="Paez-Espino D."/>
            <person name="Jungbluth S."/>
            <person name="Walsh D.A."/>
            <person name="Denef V.J."/>
            <person name="McMahon K.D."/>
            <person name="Konstantinidis K.T."/>
            <person name="Eloe-Fadrosh E.A."/>
            <person name="Kyrpides N.C."/>
            <person name="Woyke T."/>
        </authorList>
    </citation>
    <scope>NUCLEOTIDE SEQUENCE</scope>
    <source>
        <strain evidence="1">GVMAG-M-3300023174-60</strain>
    </source>
</reference>
<evidence type="ECO:0008006" key="2">
    <source>
        <dbReference type="Google" id="ProtNLM"/>
    </source>
</evidence>
<accession>A0A6C0DV29</accession>
<organism evidence="1">
    <name type="scientific">viral metagenome</name>
    <dbReference type="NCBI Taxonomy" id="1070528"/>
    <lineage>
        <taxon>unclassified sequences</taxon>
        <taxon>metagenomes</taxon>
        <taxon>organismal metagenomes</taxon>
    </lineage>
</organism>
<sequence length="304" mass="34824">MSWIRKNVSKGDSQTKYAYNLSQHIKKNNPLNTTATNSLKTTATNSLNTTATNSLNTTATNSLNTTATNSLKTTVIGTLNTDTITKIKHQIKDDRCLDYIDAILYINLEHRKDRDEHCLNEIKKIDPTLSKTHRIDAVSNKSNGALGCSLSHIKALELFIKNPSWNNILMLEDDFTFVSDNIEDINKSILYLLKNMSQFDILLLGVGIDDLQTNTTEDDLILKVNSSQTTSGYIVTRRYVYTLLANYIKSSNKMKKYGKHTDWCLDQFWKRLMPIGNWYTLKDRIAYQYGNYSDIENVYHDYKC</sequence>